<dbReference type="InterPro" id="IPR044802">
    <property type="entry name" value="NADKc-like"/>
</dbReference>
<dbReference type="Pfam" id="PF06414">
    <property type="entry name" value="Zeta_toxin"/>
    <property type="match status" value="1"/>
</dbReference>
<proteinExistence type="inferred from homology"/>
<evidence type="ECO:0000256" key="6">
    <source>
        <dbReference type="ARBA" id="ARBA00048178"/>
    </source>
</evidence>
<dbReference type="EMBL" id="JACXIY010000007">
    <property type="protein sequence ID" value="MBD2867997.1"/>
    <property type="molecule type" value="Genomic_DNA"/>
</dbReference>
<dbReference type="AlphaFoldDB" id="A0A927CJR1"/>
<evidence type="ECO:0000256" key="4">
    <source>
        <dbReference type="ARBA" id="ARBA00022840"/>
    </source>
</evidence>
<keyword evidence="3" id="KW-0547">Nucleotide-binding</keyword>
<dbReference type="GO" id="GO:0016301">
    <property type="term" value="F:kinase activity"/>
    <property type="evidence" value="ECO:0007669"/>
    <property type="project" value="InterPro"/>
</dbReference>
<dbReference type="PANTHER" id="PTHR31153:SF1">
    <property type="entry name" value="CALMODULIN CALCIUM-DEPENDENT NAD KINASE"/>
    <property type="match status" value="1"/>
</dbReference>
<dbReference type="EC" id="2.7.1.176" evidence="2"/>
<evidence type="ECO:0000259" key="7">
    <source>
        <dbReference type="Pfam" id="PF06414"/>
    </source>
</evidence>
<comment type="caution">
    <text evidence="8">The sequence shown here is derived from an EMBL/GenBank/DDBJ whole genome shotgun (WGS) entry which is preliminary data.</text>
</comment>
<accession>A0A927CJR1</accession>
<dbReference type="RefSeq" id="WP_190859001.1">
    <property type="nucleotide sequence ID" value="NZ_JACXIY010000007.1"/>
</dbReference>
<reference evidence="8" key="1">
    <citation type="submission" date="2020-09" db="EMBL/GenBank/DDBJ databases">
        <title>A novel bacterium of genus Paenibacillus, isolated from South China Sea.</title>
        <authorList>
            <person name="Huang H."/>
            <person name="Mo K."/>
            <person name="Hu Y."/>
        </authorList>
    </citation>
    <scope>NUCLEOTIDE SEQUENCE</scope>
    <source>
        <strain evidence="8">IB182493</strain>
    </source>
</reference>
<gene>
    <name evidence="8" type="ORF">IDH41_05385</name>
</gene>
<dbReference type="InterPro" id="IPR027417">
    <property type="entry name" value="P-loop_NTPase"/>
</dbReference>
<keyword evidence="4" id="KW-0067">ATP-binding</keyword>
<dbReference type="InterPro" id="IPR010488">
    <property type="entry name" value="Zeta_toxin_domain"/>
</dbReference>
<keyword evidence="9" id="KW-1185">Reference proteome</keyword>
<evidence type="ECO:0000313" key="8">
    <source>
        <dbReference type="EMBL" id="MBD2867997.1"/>
    </source>
</evidence>
<comment type="similarity">
    <text evidence="1">Belongs to the zeta toxin family.</text>
</comment>
<sequence>MTQRSTKQLNADNQGRYRDERQMLHRNIAERILRGTESQDSPEVIFMGGGTAVGKSTVRKLYIKSYANNGGIAVIDCDDIKELIPEFAELKKVNVNTAASLVHEESGDIAMLALQLALNERMHIVFDATMKDADWYEELIGNVKEKGYATIAVVVHAPLHIALEREALRAEKTERVVPREEIVRSHRMVRESFIKLKDLFDAYVLWDNSKPNFGIPTEIEVFFPGMAESTVHDWVKFADFYSYKE</sequence>
<comment type="catalytic activity">
    <reaction evidence="6">
        <text>UDP-N-acetyl-alpha-D-glucosamine + ATP = UDP-N-acetyl-alpha-D-glucosamine 3'-phosphate + ADP + H(+)</text>
        <dbReference type="Rhea" id="RHEA:32671"/>
        <dbReference type="ChEBI" id="CHEBI:15378"/>
        <dbReference type="ChEBI" id="CHEBI:30616"/>
        <dbReference type="ChEBI" id="CHEBI:57705"/>
        <dbReference type="ChEBI" id="CHEBI:64353"/>
        <dbReference type="ChEBI" id="CHEBI:456216"/>
        <dbReference type="EC" id="2.7.1.176"/>
    </reaction>
</comment>
<evidence type="ECO:0000256" key="2">
    <source>
        <dbReference type="ARBA" id="ARBA00011963"/>
    </source>
</evidence>
<name>A0A927CJR1_9BACL</name>
<dbReference type="Proteomes" id="UP000632125">
    <property type="component" value="Unassembled WGS sequence"/>
</dbReference>
<evidence type="ECO:0000256" key="5">
    <source>
        <dbReference type="ARBA" id="ARBA00032897"/>
    </source>
</evidence>
<dbReference type="PANTHER" id="PTHR31153">
    <property type="entry name" value="CALMODULIN CALCIUM-DEPENDENT NAD KINASE"/>
    <property type="match status" value="1"/>
</dbReference>
<dbReference type="GO" id="GO:0005524">
    <property type="term" value="F:ATP binding"/>
    <property type="evidence" value="ECO:0007669"/>
    <property type="project" value="UniProtKB-KW"/>
</dbReference>
<evidence type="ECO:0000313" key="9">
    <source>
        <dbReference type="Proteomes" id="UP000632125"/>
    </source>
</evidence>
<organism evidence="8 9">
    <name type="scientific">Paenibacillus arenilitoris</name>
    <dbReference type="NCBI Taxonomy" id="2772299"/>
    <lineage>
        <taxon>Bacteria</taxon>
        <taxon>Bacillati</taxon>
        <taxon>Bacillota</taxon>
        <taxon>Bacilli</taxon>
        <taxon>Bacillales</taxon>
        <taxon>Paenibacillaceae</taxon>
        <taxon>Paenibacillus</taxon>
    </lineage>
</organism>
<protein>
    <recommendedName>
        <fullName evidence="5">UDP-N-acetylglucosamine kinase</fullName>
        <ecNumber evidence="2">2.7.1.176</ecNumber>
    </recommendedName>
    <alternativeName>
        <fullName evidence="5">UDP-N-acetylglucosamine kinase</fullName>
    </alternativeName>
</protein>
<dbReference type="SUPFAM" id="SSF52540">
    <property type="entry name" value="P-loop containing nucleoside triphosphate hydrolases"/>
    <property type="match status" value="1"/>
</dbReference>
<dbReference type="Gene3D" id="3.40.50.300">
    <property type="entry name" value="P-loop containing nucleotide triphosphate hydrolases"/>
    <property type="match status" value="1"/>
</dbReference>
<evidence type="ECO:0000256" key="1">
    <source>
        <dbReference type="ARBA" id="ARBA00009104"/>
    </source>
</evidence>
<feature type="domain" description="Zeta toxin" evidence="7">
    <location>
        <begin position="34"/>
        <end position="201"/>
    </location>
</feature>
<evidence type="ECO:0000256" key="3">
    <source>
        <dbReference type="ARBA" id="ARBA00022741"/>
    </source>
</evidence>